<evidence type="ECO:0000313" key="2">
    <source>
        <dbReference type="Proteomes" id="UP001066276"/>
    </source>
</evidence>
<accession>A0AAV7WHZ0</accession>
<gene>
    <name evidence="1" type="ORF">NDU88_007558</name>
</gene>
<sequence>MENERSGHSWEGNRQEQELGQRLRWRSVMTWKRRACVALGNQFWLFFYQQLMKARFPHPVFWNPSAKRSHNRAAMMLGTSL</sequence>
<keyword evidence="2" id="KW-1185">Reference proteome</keyword>
<protein>
    <submittedName>
        <fullName evidence="1">Uncharacterized protein</fullName>
    </submittedName>
</protein>
<comment type="caution">
    <text evidence="1">The sequence shown here is derived from an EMBL/GenBank/DDBJ whole genome shotgun (WGS) entry which is preliminary data.</text>
</comment>
<organism evidence="1 2">
    <name type="scientific">Pleurodeles waltl</name>
    <name type="common">Iberian ribbed newt</name>
    <dbReference type="NCBI Taxonomy" id="8319"/>
    <lineage>
        <taxon>Eukaryota</taxon>
        <taxon>Metazoa</taxon>
        <taxon>Chordata</taxon>
        <taxon>Craniata</taxon>
        <taxon>Vertebrata</taxon>
        <taxon>Euteleostomi</taxon>
        <taxon>Amphibia</taxon>
        <taxon>Batrachia</taxon>
        <taxon>Caudata</taxon>
        <taxon>Salamandroidea</taxon>
        <taxon>Salamandridae</taxon>
        <taxon>Pleurodelinae</taxon>
        <taxon>Pleurodeles</taxon>
    </lineage>
</organism>
<dbReference type="AlphaFoldDB" id="A0AAV7WHZ0"/>
<evidence type="ECO:0000313" key="1">
    <source>
        <dbReference type="EMBL" id="KAJ1212251.1"/>
    </source>
</evidence>
<proteinExistence type="predicted"/>
<name>A0AAV7WHZ0_PLEWA</name>
<reference evidence="1" key="1">
    <citation type="journal article" date="2022" name="bioRxiv">
        <title>Sequencing and chromosome-scale assembly of the giantPleurodeles waltlgenome.</title>
        <authorList>
            <person name="Brown T."/>
            <person name="Elewa A."/>
            <person name="Iarovenko S."/>
            <person name="Subramanian E."/>
            <person name="Araus A.J."/>
            <person name="Petzold A."/>
            <person name="Susuki M."/>
            <person name="Suzuki K.-i.T."/>
            <person name="Hayashi T."/>
            <person name="Toyoda A."/>
            <person name="Oliveira C."/>
            <person name="Osipova E."/>
            <person name="Leigh N.D."/>
            <person name="Simon A."/>
            <person name="Yun M.H."/>
        </authorList>
    </citation>
    <scope>NUCLEOTIDE SEQUENCE</scope>
    <source>
        <strain evidence="1">20211129_DDA</strain>
        <tissue evidence="1">Liver</tissue>
    </source>
</reference>
<dbReference type="Proteomes" id="UP001066276">
    <property type="component" value="Chromosome 1_2"/>
</dbReference>
<dbReference type="EMBL" id="JANPWB010000002">
    <property type="protein sequence ID" value="KAJ1212251.1"/>
    <property type="molecule type" value="Genomic_DNA"/>
</dbReference>